<gene>
    <name evidence="2" type="ORF">AVDCRST_MAG55-823</name>
</gene>
<feature type="non-terminal residue" evidence="2">
    <location>
        <position position="40"/>
    </location>
</feature>
<name>A0A6J4P314_9ACTN</name>
<feature type="non-terminal residue" evidence="2">
    <location>
        <position position="1"/>
    </location>
</feature>
<organism evidence="2">
    <name type="scientific">uncultured Rubrobacteraceae bacterium</name>
    <dbReference type="NCBI Taxonomy" id="349277"/>
    <lineage>
        <taxon>Bacteria</taxon>
        <taxon>Bacillati</taxon>
        <taxon>Actinomycetota</taxon>
        <taxon>Rubrobacteria</taxon>
        <taxon>Rubrobacterales</taxon>
        <taxon>Rubrobacteraceae</taxon>
        <taxon>environmental samples</taxon>
    </lineage>
</organism>
<dbReference type="AlphaFoldDB" id="A0A6J4P314"/>
<feature type="compositionally biased region" description="Basic residues" evidence="1">
    <location>
        <begin position="23"/>
        <end position="40"/>
    </location>
</feature>
<dbReference type="EMBL" id="CADCUZ010000034">
    <property type="protein sequence ID" value="CAA9403606.1"/>
    <property type="molecule type" value="Genomic_DNA"/>
</dbReference>
<accession>A0A6J4P314</accession>
<evidence type="ECO:0000313" key="2">
    <source>
        <dbReference type="EMBL" id="CAA9403606.1"/>
    </source>
</evidence>
<protein>
    <submittedName>
        <fullName evidence="2">Uncharacterized protein</fullName>
    </submittedName>
</protein>
<feature type="region of interest" description="Disordered" evidence="1">
    <location>
        <begin position="1"/>
        <end position="40"/>
    </location>
</feature>
<reference evidence="2" key="1">
    <citation type="submission" date="2020-02" db="EMBL/GenBank/DDBJ databases">
        <authorList>
            <person name="Meier V. D."/>
        </authorList>
    </citation>
    <scope>NUCLEOTIDE SEQUENCE</scope>
    <source>
        <strain evidence="2">AVDCRST_MAG55</strain>
    </source>
</reference>
<proteinExistence type="predicted"/>
<sequence length="40" mass="4730">GGLPHGGRGRLPQWQRYAPQRLRLVHRQRHGPPRRGVRRL</sequence>
<evidence type="ECO:0000256" key="1">
    <source>
        <dbReference type="SAM" id="MobiDB-lite"/>
    </source>
</evidence>